<keyword evidence="3" id="KW-1185">Reference proteome</keyword>
<name>A0A323TE58_9BACI</name>
<evidence type="ECO:0000256" key="1">
    <source>
        <dbReference type="SAM" id="Phobius"/>
    </source>
</evidence>
<dbReference type="EMBL" id="PDOD01000005">
    <property type="protein sequence ID" value="PYZ92107.1"/>
    <property type="molecule type" value="Genomic_DNA"/>
</dbReference>
<keyword evidence="1" id="KW-1133">Transmembrane helix</keyword>
<gene>
    <name evidence="2" type="ORF">CR194_18120</name>
</gene>
<accession>A0A323TE58</accession>
<keyword evidence="1" id="KW-0812">Transmembrane</keyword>
<evidence type="ECO:0000313" key="2">
    <source>
        <dbReference type="EMBL" id="PYZ92107.1"/>
    </source>
</evidence>
<feature type="transmembrane region" description="Helical" evidence="1">
    <location>
        <begin position="26"/>
        <end position="48"/>
    </location>
</feature>
<dbReference type="AlphaFoldDB" id="A0A323TE58"/>
<proteinExistence type="predicted"/>
<organism evidence="2 3">
    <name type="scientific">Salipaludibacillus keqinensis</name>
    <dbReference type="NCBI Taxonomy" id="2045207"/>
    <lineage>
        <taxon>Bacteria</taxon>
        <taxon>Bacillati</taxon>
        <taxon>Bacillota</taxon>
        <taxon>Bacilli</taxon>
        <taxon>Bacillales</taxon>
        <taxon>Bacillaceae</taxon>
    </lineage>
</organism>
<keyword evidence="1" id="KW-0472">Membrane</keyword>
<reference evidence="2 3" key="1">
    <citation type="submission" date="2017-10" db="EMBL/GenBank/DDBJ databases">
        <title>Bacillus sp. nov., a halophilic bacterium isolated from a Keqin Lake.</title>
        <authorList>
            <person name="Wang H."/>
        </authorList>
    </citation>
    <scope>NUCLEOTIDE SEQUENCE [LARGE SCALE GENOMIC DNA]</scope>
    <source>
        <strain evidence="2 3">KQ-12</strain>
    </source>
</reference>
<dbReference type="RefSeq" id="WP_233254414.1">
    <property type="nucleotide sequence ID" value="NZ_PDOD01000005.1"/>
</dbReference>
<evidence type="ECO:0000313" key="3">
    <source>
        <dbReference type="Proteomes" id="UP000248214"/>
    </source>
</evidence>
<dbReference type="InterPro" id="IPR012538">
    <property type="entry name" value="Cyt_c_oxidase_su2a"/>
</dbReference>
<protein>
    <submittedName>
        <fullName evidence="2">Cytochrome c oxidase subunit 2A</fullName>
    </submittedName>
</protein>
<comment type="caution">
    <text evidence="2">The sequence shown here is derived from an EMBL/GenBank/DDBJ whole genome shotgun (WGS) entry which is preliminary data.</text>
</comment>
<sequence length="51" mass="5876">MAQTGMKTQQNQVQKVKEDSSLKGTLIFVMFIGSFILVSWFAIFYLFLIRA</sequence>
<dbReference type="Pfam" id="PF08113">
    <property type="entry name" value="CoxIIa"/>
    <property type="match status" value="1"/>
</dbReference>
<dbReference type="Proteomes" id="UP000248214">
    <property type="component" value="Unassembled WGS sequence"/>
</dbReference>